<evidence type="ECO:0000313" key="2">
    <source>
        <dbReference type="Proteomes" id="UP000054485"/>
    </source>
</evidence>
<dbReference type="AlphaFoldDB" id="A0A0C9ZPJ4"/>
<dbReference type="Proteomes" id="UP000054485">
    <property type="component" value="Unassembled WGS sequence"/>
</dbReference>
<sequence length="64" mass="7396">MFNSQAWLPSRASIKPAHIMIVSTTWDDSHSIVRMIFLSMPRSGGYEGIIYHAQYNEIMQPNRN</sequence>
<reference evidence="1 2" key="1">
    <citation type="submission" date="2014-04" db="EMBL/GenBank/DDBJ databases">
        <authorList>
            <consortium name="DOE Joint Genome Institute"/>
            <person name="Kuo A."/>
            <person name="Ruytinx J."/>
            <person name="Rineau F."/>
            <person name="Colpaert J."/>
            <person name="Kohler A."/>
            <person name="Nagy L.G."/>
            <person name="Floudas D."/>
            <person name="Copeland A."/>
            <person name="Barry K.W."/>
            <person name="Cichocki N."/>
            <person name="Veneault-Fourrey C."/>
            <person name="LaButti K."/>
            <person name="Lindquist E.A."/>
            <person name="Lipzen A."/>
            <person name="Lundell T."/>
            <person name="Morin E."/>
            <person name="Murat C."/>
            <person name="Sun H."/>
            <person name="Tunlid A."/>
            <person name="Henrissat B."/>
            <person name="Grigoriev I.V."/>
            <person name="Hibbett D.S."/>
            <person name="Martin F."/>
            <person name="Nordberg H.P."/>
            <person name="Cantor M.N."/>
            <person name="Hua S.X."/>
        </authorList>
    </citation>
    <scope>NUCLEOTIDE SEQUENCE [LARGE SCALE GENOMIC DNA]</scope>
    <source>
        <strain evidence="1 2">UH-Slu-Lm8-n1</strain>
    </source>
</reference>
<proteinExistence type="predicted"/>
<dbReference type="EMBL" id="KN835337">
    <property type="protein sequence ID" value="KIK39570.1"/>
    <property type="molecule type" value="Genomic_DNA"/>
</dbReference>
<protein>
    <submittedName>
        <fullName evidence="1">Uncharacterized protein</fullName>
    </submittedName>
</protein>
<gene>
    <name evidence="1" type="ORF">CY34DRAFT_808144</name>
</gene>
<keyword evidence="2" id="KW-1185">Reference proteome</keyword>
<name>A0A0C9ZPJ4_9AGAM</name>
<organism evidence="1 2">
    <name type="scientific">Suillus luteus UH-Slu-Lm8-n1</name>
    <dbReference type="NCBI Taxonomy" id="930992"/>
    <lineage>
        <taxon>Eukaryota</taxon>
        <taxon>Fungi</taxon>
        <taxon>Dikarya</taxon>
        <taxon>Basidiomycota</taxon>
        <taxon>Agaricomycotina</taxon>
        <taxon>Agaricomycetes</taxon>
        <taxon>Agaricomycetidae</taxon>
        <taxon>Boletales</taxon>
        <taxon>Suillineae</taxon>
        <taxon>Suillaceae</taxon>
        <taxon>Suillus</taxon>
    </lineage>
</organism>
<dbReference type="InParanoid" id="A0A0C9ZPJ4"/>
<accession>A0A0C9ZPJ4</accession>
<evidence type="ECO:0000313" key="1">
    <source>
        <dbReference type="EMBL" id="KIK39570.1"/>
    </source>
</evidence>
<dbReference type="HOGENOM" id="CLU_2869142_0_0_1"/>
<reference evidence="2" key="2">
    <citation type="submission" date="2015-01" db="EMBL/GenBank/DDBJ databases">
        <title>Evolutionary Origins and Diversification of the Mycorrhizal Mutualists.</title>
        <authorList>
            <consortium name="DOE Joint Genome Institute"/>
            <consortium name="Mycorrhizal Genomics Consortium"/>
            <person name="Kohler A."/>
            <person name="Kuo A."/>
            <person name="Nagy L.G."/>
            <person name="Floudas D."/>
            <person name="Copeland A."/>
            <person name="Barry K.W."/>
            <person name="Cichocki N."/>
            <person name="Veneault-Fourrey C."/>
            <person name="LaButti K."/>
            <person name="Lindquist E.A."/>
            <person name="Lipzen A."/>
            <person name="Lundell T."/>
            <person name="Morin E."/>
            <person name="Murat C."/>
            <person name="Riley R."/>
            <person name="Ohm R."/>
            <person name="Sun H."/>
            <person name="Tunlid A."/>
            <person name="Henrissat B."/>
            <person name="Grigoriev I.V."/>
            <person name="Hibbett D.S."/>
            <person name="Martin F."/>
        </authorList>
    </citation>
    <scope>NUCLEOTIDE SEQUENCE [LARGE SCALE GENOMIC DNA]</scope>
    <source>
        <strain evidence="2">UH-Slu-Lm8-n1</strain>
    </source>
</reference>